<evidence type="ECO:0000256" key="1">
    <source>
        <dbReference type="SAM" id="Coils"/>
    </source>
</evidence>
<name>A0AAV6X8Z9_9LAMI</name>
<dbReference type="InterPro" id="IPR004320">
    <property type="entry name" value="BPS1_pln"/>
</dbReference>
<dbReference type="GO" id="GO:0048367">
    <property type="term" value="P:shoot system development"/>
    <property type="evidence" value="ECO:0007669"/>
    <property type="project" value="InterPro"/>
</dbReference>
<keyword evidence="3" id="KW-1185">Reference proteome</keyword>
<evidence type="ECO:0000313" key="2">
    <source>
        <dbReference type="EMBL" id="KAG8378035.1"/>
    </source>
</evidence>
<gene>
    <name evidence="2" type="ORF">BUALT_Bualt08G0096300</name>
</gene>
<dbReference type="Pfam" id="PF03087">
    <property type="entry name" value="BPS1"/>
    <property type="match status" value="2"/>
</dbReference>
<accession>A0AAV6X8Z9</accession>
<dbReference type="EMBL" id="WHWC01000008">
    <property type="protein sequence ID" value="KAG8378035.1"/>
    <property type="molecule type" value="Genomic_DNA"/>
</dbReference>
<dbReference type="GO" id="GO:0048364">
    <property type="term" value="P:root development"/>
    <property type="evidence" value="ECO:0007669"/>
    <property type="project" value="InterPro"/>
</dbReference>
<feature type="coiled-coil region" evidence="1">
    <location>
        <begin position="357"/>
        <end position="391"/>
    </location>
</feature>
<dbReference type="AlphaFoldDB" id="A0AAV6X8Z9"/>
<dbReference type="PANTHER" id="PTHR33070">
    <property type="entry name" value="OS06G0725500 PROTEIN"/>
    <property type="match status" value="1"/>
</dbReference>
<evidence type="ECO:0000313" key="3">
    <source>
        <dbReference type="Proteomes" id="UP000826271"/>
    </source>
</evidence>
<dbReference type="Proteomes" id="UP000826271">
    <property type="component" value="Unassembled WGS sequence"/>
</dbReference>
<sequence>MATPQIHVRSISLPTSLHPTNVEVELQKLNPAFPKVVPISSEAIQSGLVNLAELYNSVEELTRSSSHHQDDAKSMEDSLIDGSIELLDSCSSIRELFQMIKENVQSLQSAFRRKGLDSGIQSDVATSISLPTSLHPSNVEVELQKLKSAFPKAVSILSSEAIQSGLVSLAELYNSVEELTRSSSHHLHAKSMEDSLIDGSIELLDSCSSIKELFQMIKENVQTLQSAFRRKGLDSSIQLDVATYVNFRKKMNKCVAKTLKTLKNLEQHKNIGSNDQIDNFVRVLREVSGITIAIFKGVLGFLSCRTTTKTGGWNLVSKVMVTKSVASDVVNEVGSVDFALNCFQVKMRRNCGEDVDLQMVQKGLQSLDSRIEGFERELERLFRQLVQTRVTLLNTLAHC</sequence>
<keyword evidence="1" id="KW-0175">Coiled coil</keyword>
<organism evidence="2 3">
    <name type="scientific">Buddleja alternifolia</name>
    <dbReference type="NCBI Taxonomy" id="168488"/>
    <lineage>
        <taxon>Eukaryota</taxon>
        <taxon>Viridiplantae</taxon>
        <taxon>Streptophyta</taxon>
        <taxon>Embryophyta</taxon>
        <taxon>Tracheophyta</taxon>
        <taxon>Spermatophyta</taxon>
        <taxon>Magnoliopsida</taxon>
        <taxon>eudicotyledons</taxon>
        <taxon>Gunneridae</taxon>
        <taxon>Pentapetalae</taxon>
        <taxon>asterids</taxon>
        <taxon>lamiids</taxon>
        <taxon>Lamiales</taxon>
        <taxon>Scrophulariaceae</taxon>
        <taxon>Buddlejeae</taxon>
        <taxon>Buddleja</taxon>
    </lineage>
</organism>
<reference evidence="2" key="1">
    <citation type="submission" date="2019-10" db="EMBL/GenBank/DDBJ databases">
        <authorList>
            <person name="Zhang R."/>
            <person name="Pan Y."/>
            <person name="Wang J."/>
            <person name="Ma R."/>
            <person name="Yu S."/>
        </authorList>
    </citation>
    <scope>NUCLEOTIDE SEQUENCE</scope>
    <source>
        <strain evidence="2">LA-IB0</strain>
        <tissue evidence="2">Leaf</tissue>
    </source>
</reference>
<dbReference type="PANTHER" id="PTHR33070:SF120">
    <property type="entry name" value="EXPRESSED PROTEIN"/>
    <property type="match status" value="1"/>
</dbReference>
<comment type="caution">
    <text evidence="2">The sequence shown here is derived from an EMBL/GenBank/DDBJ whole genome shotgun (WGS) entry which is preliminary data.</text>
</comment>
<protein>
    <submittedName>
        <fullName evidence="2">Uncharacterized protein</fullName>
    </submittedName>
</protein>
<proteinExistence type="predicted"/>